<dbReference type="RefSeq" id="XP_068356577.1">
    <property type="nucleotide sequence ID" value="XM_068493238.1"/>
</dbReference>
<keyword evidence="1" id="KW-0677">Repeat</keyword>
<reference evidence="6" key="1">
    <citation type="submission" date="2016-10" db="EMBL/GenBank/DDBJ databases">
        <authorList>
            <person name="Benchimol M."/>
            <person name="Almeida L.G."/>
            <person name="Vasconcelos A.T."/>
            <person name="Perreira-Neves A."/>
            <person name="Rosa I.A."/>
            <person name="Tasca T."/>
            <person name="Bogo M.R."/>
            <person name="de Souza W."/>
        </authorList>
    </citation>
    <scope>NUCLEOTIDE SEQUENCE [LARGE SCALE GENOMIC DNA]</scope>
    <source>
        <strain evidence="6">K</strain>
    </source>
</reference>
<keyword evidence="7" id="KW-1185">Reference proteome</keyword>
<evidence type="ECO:0000256" key="2">
    <source>
        <dbReference type="ARBA" id="ARBA00023125"/>
    </source>
</evidence>
<evidence type="ECO:0000259" key="4">
    <source>
        <dbReference type="PROSITE" id="PS50090"/>
    </source>
</evidence>
<dbReference type="Gene3D" id="1.10.10.60">
    <property type="entry name" value="Homeodomain-like"/>
    <property type="match status" value="2"/>
</dbReference>
<dbReference type="GO" id="GO:0000981">
    <property type="term" value="F:DNA-binding transcription factor activity, RNA polymerase II-specific"/>
    <property type="evidence" value="ECO:0007669"/>
    <property type="project" value="TreeGrafter"/>
</dbReference>
<comment type="caution">
    <text evidence="6">The sequence shown here is derived from an EMBL/GenBank/DDBJ whole genome shotgun (WGS) entry which is preliminary data.</text>
</comment>
<dbReference type="InterPro" id="IPR017930">
    <property type="entry name" value="Myb_dom"/>
</dbReference>
<dbReference type="InterPro" id="IPR050560">
    <property type="entry name" value="MYB_TF"/>
</dbReference>
<dbReference type="InterPro" id="IPR009057">
    <property type="entry name" value="Homeodomain-like_sf"/>
</dbReference>
<dbReference type="CDD" id="cd00167">
    <property type="entry name" value="SANT"/>
    <property type="match status" value="2"/>
</dbReference>
<dbReference type="OrthoDB" id="2143914at2759"/>
<organism evidence="6 7">
    <name type="scientific">Tritrichomonas foetus</name>
    <dbReference type="NCBI Taxonomy" id="1144522"/>
    <lineage>
        <taxon>Eukaryota</taxon>
        <taxon>Metamonada</taxon>
        <taxon>Parabasalia</taxon>
        <taxon>Tritrichomonadida</taxon>
        <taxon>Tritrichomonadidae</taxon>
        <taxon>Tritrichomonas</taxon>
    </lineage>
</organism>
<feature type="region of interest" description="Disordered" evidence="3">
    <location>
        <begin position="141"/>
        <end position="160"/>
    </location>
</feature>
<evidence type="ECO:0000259" key="5">
    <source>
        <dbReference type="PROSITE" id="PS51294"/>
    </source>
</evidence>
<accession>A0A1J4JWC1</accession>
<dbReference type="FunFam" id="1.10.10.60:FF:000010">
    <property type="entry name" value="Transcriptional activator Myb isoform A"/>
    <property type="match status" value="1"/>
</dbReference>
<dbReference type="GO" id="GO:0005634">
    <property type="term" value="C:nucleus"/>
    <property type="evidence" value="ECO:0007669"/>
    <property type="project" value="TreeGrafter"/>
</dbReference>
<protein>
    <submittedName>
        <fullName evidence="6">Myb-like DNA-binding domain containing protein</fullName>
    </submittedName>
</protein>
<dbReference type="PROSITE" id="PS51294">
    <property type="entry name" value="HTH_MYB"/>
    <property type="match status" value="2"/>
</dbReference>
<dbReference type="PANTHER" id="PTHR45614:SF299">
    <property type="entry name" value="MYB-LIKE DNA-BINDING DOMAIN CONTAINING PROTEIN"/>
    <property type="match status" value="1"/>
</dbReference>
<proteinExistence type="predicted"/>
<evidence type="ECO:0000313" key="7">
    <source>
        <dbReference type="Proteomes" id="UP000179807"/>
    </source>
</evidence>
<dbReference type="Pfam" id="PF13921">
    <property type="entry name" value="Myb_DNA-bind_6"/>
    <property type="match status" value="1"/>
</dbReference>
<feature type="domain" description="Myb-like" evidence="4">
    <location>
        <begin position="55"/>
        <end position="101"/>
    </location>
</feature>
<name>A0A1J4JWC1_9EUKA</name>
<dbReference type="GeneID" id="94827942"/>
<dbReference type="VEuPathDB" id="TrichDB:TRFO_06683"/>
<dbReference type="PANTHER" id="PTHR45614">
    <property type="entry name" value="MYB PROTEIN-RELATED"/>
    <property type="match status" value="1"/>
</dbReference>
<feature type="domain" description="HTH myb-type" evidence="5">
    <location>
        <begin position="3"/>
        <end position="58"/>
    </location>
</feature>
<dbReference type="Proteomes" id="UP000179807">
    <property type="component" value="Unassembled WGS sequence"/>
</dbReference>
<dbReference type="SUPFAM" id="SSF46689">
    <property type="entry name" value="Homeodomain-like"/>
    <property type="match status" value="1"/>
</dbReference>
<feature type="domain" description="HTH myb-type" evidence="5">
    <location>
        <begin position="63"/>
        <end position="108"/>
    </location>
</feature>
<dbReference type="EMBL" id="MLAK01000827">
    <property type="protein sequence ID" value="OHT03441.1"/>
    <property type="molecule type" value="Genomic_DNA"/>
</dbReference>
<dbReference type="PROSITE" id="PS50090">
    <property type="entry name" value="MYB_LIKE"/>
    <property type="match status" value="2"/>
</dbReference>
<feature type="domain" description="Myb-like" evidence="4">
    <location>
        <begin position="3"/>
        <end position="54"/>
    </location>
</feature>
<keyword evidence="2" id="KW-0238">DNA-binding</keyword>
<evidence type="ECO:0000256" key="1">
    <source>
        <dbReference type="ARBA" id="ARBA00022737"/>
    </source>
</evidence>
<dbReference type="InterPro" id="IPR001005">
    <property type="entry name" value="SANT/Myb"/>
</dbReference>
<evidence type="ECO:0000256" key="3">
    <source>
        <dbReference type="SAM" id="MobiDB-lite"/>
    </source>
</evidence>
<gene>
    <name evidence="6" type="ORF">TRFO_06683</name>
</gene>
<sequence length="235" mass="26811">MHMPKYTKNRWTPEEDQLLSESVMKNGTSNWSLVSMSLKNRTGKQCRERWINHLSPGLKTNIWTQQEDQQLLTLIGVHGHQWAIISRYFVGRSTNSVKNRWGWLKRHANYLNYTMMKAKIYHSPRKLPDVILSSPSSGIPLSPLSSPSSSENSESESPISIPINLNVPNSNIGVNLSTLNFIKNNVDKNETIENNSIEGEGVTNDETTKKHIYFPQLPFTMQADPRFNFSLLLAQ</sequence>
<evidence type="ECO:0000313" key="6">
    <source>
        <dbReference type="EMBL" id="OHT03441.1"/>
    </source>
</evidence>
<dbReference type="AlphaFoldDB" id="A0A1J4JWC1"/>
<dbReference type="GO" id="GO:0000978">
    <property type="term" value="F:RNA polymerase II cis-regulatory region sequence-specific DNA binding"/>
    <property type="evidence" value="ECO:0007669"/>
    <property type="project" value="TreeGrafter"/>
</dbReference>
<dbReference type="SMART" id="SM00717">
    <property type="entry name" value="SANT"/>
    <property type="match status" value="2"/>
</dbReference>